<dbReference type="Gene3D" id="3.30.420.40">
    <property type="match status" value="2"/>
</dbReference>
<dbReference type="FunFam" id="3.90.640.10:FF:000007">
    <property type="entry name" value="Actin like 7B"/>
    <property type="match status" value="1"/>
</dbReference>
<gene>
    <name evidence="8" type="ORF">SteCoe_7457</name>
</gene>
<dbReference type="Proteomes" id="UP000187209">
    <property type="component" value="Unassembled WGS sequence"/>
</dbReference>
<name>A0A1R2CMK9_9CILI</name>
<accession>A0A1R2CMK9</accession>
<evidence type="ECO:0000256" key="7">
    <source>
        <dbReference type="RuleBase" id="RU000487"/>
    </source>
</evidence>
<dbReference type="GO" id="GO:0005524">
    <property type="term" value="F:ATP binding"/>
    <property type="evidence" value="ECO:0007669"/>
    <property type="project" value="UniProtKB-KW"/>
</dbReference>
<keyword evidence="2" id="KW-0963">Cytoplasm</keyword>
<dbReference type="OrthoDB" id="5132116at2759"/>
<dbReference type="AlphaFoldDB" id="A0A1R2CMK9"/>
<proteinExistence type="inferred from homology"/>
<dbReference type="EMBL" id="MPUH01000107">
    <property type="protein sequence ID" value="OMJ90253.1"/>
    <property type="molecule type" value="Genomic_DNA"/>
</dbReference>
<organism evidence="8 9">
    <name type="scientific">Stentor coeruleus</name>
    <dbReference type="NCBI Taxonomy" id="5963"/>
    <lineage>
        <taxon>Eukaryota</taxon>
        <taxon>Sar</taxon>
        <taxon>Alveolata</taxon>
        <taxon>Ciliophora</taxon>
        <taxon>Postciliodesmatophora</taxon>
        <taxon>Heterotrichea</taxon>
        <taxon>Heterotrichida</taxon>
        <taxon>Stentoridae</taxon>
        <taxon>Stentor</taxon>
    </lineage>
</organism>
<evidence type="ECO:0000313" key="9">
    <source>
        <dbReference type="Proteomes" id="UP000187209"/>
    </source>
</evidence>
<dbReference type="PRINTS" id="PR00190">
    <property type="entry name" value="ACTIN"/>
</dbReference>
<evidence type="ECO:0000256" key="4">
    <source>
        <dbReference type="ARBA" id="ARBA00022840"/>
    </source>
</evidence>
<evidence type="ECO:0000313" key="8">
    <source>
        <dbReference type="EMBL" id="OMJ90253.1"/>
    </source>
</evidence>
<keyword evidence="3" id="KW-0547">Nucleotide-binding</keyword>
<dbReference type="FunFam" id="3.30.420.40:FF:000148">
    <property type="entry name" value="Actin, alpha skeletal muscle"/>
    <property type="match status" value="1"/>
</dbReference>
<comment type="catalytic activity">
    <reaction evidence="6">
        <text>ATP + H2O = ADP + phosphate + H(+)</text>
        <dbReference type="Rhea" id="RHEA:13065"/>
        <dbReference type="ChEBI" id="CHEBI:15377"/>
        <dbReference type="ChEBI" id="CHEBI:15378"/>
        <dbReference type="ChEBI" id="CHEBI:30616"/>
        <dbReference type="ChEBI" id="CHEBI:43474"/>
        <dbReference type="ChEBI" id="CHEBI:456216"/>
    </reaction>
</comment>
<keyword evidence="5" id="KW-0206">Cytoskeleton</keyword>
<keyword evidence="9" id="KW-1185">Reference proteome</keyword>
<evidence type="ECO:0000256" key="1">
    <source>
        <dbReference type="ARBA" id="ARBA00004245"/>
    </source>
</evidence>
<dbReference type="InterPro" id="IPR043129">
    <property type="entry name" value="ATPase_NBD"/>
</dbReference>
<comment type="caution">
    <text evidence="8">The sequence shown here is derived from an EMBL/GenBank/DDBJ whole genome shotgun (WGS) entry which is preliminary data.</text>
</comment>
<dbReference type="InterPro" id="IPR004000">
    <property type="entry name" value="Actin"/>
</dbReference>
<evidence type="ECO:0008006" key="10">
    <source>
        <dbReference type="Google" id="ProtNLM"/>
    </source>
</evidence>
<reference evidence="8 9" key="1">
    <citation type="submission" date="2016-11" db="EMBL/GenBank/DDBJ databases">
        <title>The macronuclear genome of Stentor coeruleus: a giant cell with tiny introns.</title>
        <authorList>
            <person name="Slabodnick M."/>
            <person name="Ruby J.G."/>
            <person name="Reiff S.B."/>
            <person name="Swart E.C."/>
            <person name="Gosai S."/>
            <person name="Prabakaran S."/>
            <person name="Witkowska E."/>
            <person name="Larue G.E."/>
            <person name="Fisher S."/>
            <person name="Freeman R.M."/>
            <person name="Gunawardena J."/>
            <person name="Chu W."/>
            <person name="Stover N.A."/>
            <person name="Gregory B.D."/>
            <person name="Nowacki M."/>
            <person name="Derisi J."/>
            <person name="Roy S.W."/>
            <person name="Marshall W.F."/>
            <person name="Sood P."/>
        </authorList>
    </citation>
    <scope>NUCLEOTIDE SEQUENCE [LARGE SCALE GENOMIC DNA]</scope>
    <source>
        <strain evidence="8">WM001</strain>
    </source>
</reference>
<dbReference type="SMART" id="SM00268">
    <property type="entry name" value="ACTIN"/>
    <property type="match status" value="1"/>
</dbReference>
<keyword evidence="4" id="KW-0067">ATP-binding</keyword>
<protein>
    <recommendedName>
        <fullName evidence="10">Actin</fullName>
    </recommendedName>
</protein>
<dbReference type="PANTHER" id="PTHR11937">
    <property type="entry name" value="ACTIN"/>
    <property type="match status" value="1"/>
</dbReference>
<evidence type="ECO:0000256" key="3">
    <source>
        <dbReference type="ARBA" id="ARBA00022741"/>
    </source>
</evidence>
<dbReference type="SUPFAM" id="SSF53067">
    <property type="entry name" value="Actin-like ATPase domain"/>
    <property type="match status" value="2"/>
</dbReference>
<comment type="similarity">
    <text evidence="7">Belongs to the actin family.</text>
</comment>
<evidence type="ECO:0000256" key="5">
    <source>
        <dbReference type="ARBA" id="ARBA00023212"/>
    </source>
</evidence>
<sequence>MISLVLDNGSGVCKIGFTGDDYPKVYFQSVINNPNTYENLISSKHQNLIYPINHGIITNWDDITLIWEKAFNKLNINPSHHPILLTESPLNPQQNTEKMIETIYETFNIPSSQIFASSVLSFYSSGRASGLSFDSGDGVTCAVPIIQGYALSHAIKRINFAGRDITDILYKLLINKGYYLDNIKIVRKIKEKICYISLDYNKEINKNIENILEKYELPDGRSLSIGDERFKATEWVFQPRNFGFDIDGVDEMVYKSIMKCNDDVRRVLFGNVVITGGSTMISGFGERFSKEICNKATGNMRVKVISLPERSFSTWIGGSILSSLSSFQNNWVTKDEYYENGISAVYRKYNLLKS</sequence>
<dbReference type="Gene3D" id="3.90.640.10">
    <property type="entry name" value="Actin, Chain A, domain 4"/>
    <property type="match status" value="1"/>
</dbReference>
<dbReference type="Pfam" id="PF00022">
    <property type="entry name" value="Actin"/>
    <property type="match status" value="2"/>
</dbReference>
<comment type="subcellular location">
    <subcellularLocation>
        <location evidence="1">Cytoplasm</location>
        <location evidence="1">Cytoskeleton</location>
    </subcellularLocation>
</comment>
<evidence type="ECO:0000256" key="6">
    <source>
        <dbReference type="ARBA" id="ARBA00049360"/>
    </source>
</evidence>
<evidence type="ECO:0000256" key="2">
    <source>
        <dbReference type="ARBA" id="ARBA00022490"/>
    </source>
</evidence>
<dbReference type="GO" id="GO:0005856">
    <property type="term" value="C:cytoskeleton"/>
    <property type="evidence" value="ECO:0007669"/>
    <property type="project" value="UniProtKB-SubCell"/>
</dbReference>